<dbReference type="Proteomes" id="UP001300502">
    <property type="component" value="Unassembled WGS sequence"/>
</dbReference>
<reference evidence="4 5" key="1">
    <citation type="submission" date="2022-07" db="EMBL/GenBank/DDBJ databases">
        <title>Genome-wide signatures of adaptation to extreme environments.</title>
        <authorList>
            <person name="Cho C.H."/>
            <person name="Yoon H.S."/>
        </authorList>
    </citation>
    <scope>NUCLEOTIDE SEQUENCE [LARGE SCALE GENOMIC DNA]</scope>
    <source>
        <strain evidence="4 5">108.79 E11</strain>
    </source>
</reference>
<dbReference type="Pfam" id="PF00795">
    <property type="entry name" value="CN_hydrolase"/>
    <property type="match status" value="1"/>
</dbReference>
<name>A0AAV9IN35_9RHOD</name>
<protein>
    <recommendedName>
        <fullName evidence="3">CN hydrolase domain-containing protein</fullName>
    </recommendedName>
</protein>
<keyword evidence="5" id="KW-1185">Reference proteome</keyword>
<feature type="domain" description="CN hydrolase" evidence="3">
    <location>
        <begin position="12"/>
        <end position="274"/>
    </location>
</feature>
<dbReference type="GO" id="GO:0050126">
    <property type="term" value="F:N-carbamoylputrescine amidase activity"/>
    <property type="evidence" value="ECO:0007669"/>
    <property type="project" value="InterPro"/>
</dbReference>
<organism evidence="4 5">
    <name type="scientific">Galdieria yellowstonensis</name>
    <dbReference type="NCBI Taxonomy" id="3028027"/>
    <lineage>
        <taxon>Eukaryota</taxon>
        <taxon>Rhodophyta</taxon>
        <taxon>Bangiophyceae</taxon>
        <taxon>Galdieriales</taxon>
        <taxon>Galdieriaceae</taxon>
        <taxon>Galdieria</taxon>
    </lineage>
</organism>
<evidence type="ECO:0000259" key="3">
    <source>
        <dbReference type="PROSITE" id="PS50263"/>
    </source>
</evidence>
<keyword evidence="1" id="KW-0378">Hydrolase</keyword>
<dbReference type="GO" id="GO:0033388">
    <property type="term" value="P:putrescine biosynthetic process from arginine"/>
    <property type="evidence" value="ECO:0007669"/>
    <property type="project" value="TreeGrafter"/>
</dbReference>
<accession>A0AAV9IN35</accession>
<dbReference type="InterPro" id="IPR036526">
    <property type="entry name" value="C-N_Hydrolase_sf"/>
</dbReference>
<comment type="similarity">
    <text evidence="2">Belongs to the carbon-nitrogen hydrolase superfamily.</text>
</comment>
<dbReference type="PROSITE" id="PS50263">
    <property type="entry name" value="CN_HYDROLASE"/>
    <property type="match status" value="1"/>
</dbReference>
<dbReference type="CDD" id="cd07573">
    <property type="entry name" value="CPA"/>
    <property type="match status" value="1"/>
</dbReference>
<dbReference type="InterPro" id="IPR050345">
    <property type="entry name" value="Aliph_Amidase/BUP"/>
</dbReference>
<gene>
    <name evidence="4" type="ORF">GAYE_SCF62G6589</name>
</gene>
<dbReference type="EMBL" id="JANCYU010000067">
    <property type="protein sequence ID" value="KAK4528644.1"/>
    <property type="molecule type" value="Genomic_DNA"/>
</dbReference>
<evidence type="ECO:0000256" key="1">
    <source>
        <dbReference type="ARBA" id="ARBA00022801"/>
    </source>
</evidence>
<comment type="caution">
    <text evidence="4">The sequence shown here is derived from an EMBL/GenBank/DDBJ whole genome shotgun (WGS) entry which is preliminary data.</text>
</comment>
<evidence type="ECO:0000256" key="2">
    <source>
        <dbReference type="ARBA" id="ARBA00034122"/>
    </source>
</evidence>
<dbReference type="InterPro" id="IPR017755">
    <property type="entry name" value="N-carbamoylputrescine_amidase"/>
</dbReference>
<dbReference type="PANTHER" id="PTHR43674">
    <property type="entry name" value="NITRILASE C965.09-RELATED"/>
    <property type="match status" value="1"/>
</dbReference>
<dbReference type="SUPFAM" id="SSF56317">
    <property type="entry name" value="Carbon-nitrogen hydrolase"/>
    <property type="match status" value="1"/>
</dbReference>
<evidence type="ECO:0000313" key="5">
    <source>
        <dbReference type="Proteomes" id="UP001300502"/>
    </source>
</evidence>
<dbReference type="PANTHER" id="PTHR43674:SF2">
    <property type="entry name" value="BETA-UREIDOPROPIONASE"/>
    <property type="match status" value="1"/>
</dbReference>
<dbReference type="NCBIfam" id="TIGR03381">
    <property type="entry name" value="agmatine_aguB"/>
    <property type="match status" value="1"/>
</dbReference>
<dbReference type="InterPro" id="IPR003010">
    <property type="entry name" value="C-N_Hydrolase"/>
</dbReference>
<sequence length="314" mass="35331">MAMQETATLSVVVVAATQFSCSDNINENISKAKHFVRQAASAGANIILLQELFATRYFCQEPCEEYFSLAISAKHMNQSFLSEFQSLAKEWNVVLPVSFFERCNQVFYNSVVVFDADGSNLGIYRKSHIPESPGYYEKFYFSPGDTGFRCFSTRFGIIGVGICWDQWFPECARILALQGADILLYPTAIGSEPQDAKLDSRGHWQRTMQGHAAANMTPVIASNRVGVEYTKYNNLQYPTNITFYGSSFITDATGEIKVQADTSSETFICHTLDIAAIRKQRAAWGLFRDRRPELYSLLGTRDGQHKESKDKVDE</sequence>
<proteinExistence type="inferred from homology"/>
<dbReference type="AlphaFoldDB" id="A0AAV9IN35"/>
<evidence type="ECO:0000313" key="4">
    <source>
        <dbReference type="EMBL" id="KAK4528644.1"/>
    </source>
</evidence>
<dbReference type="Gene3D" id="3.60.110.10">
    <property type="entry name" value="Carbon-nitrogen hydrolase"/>
    <property type="match status" value="1"/>
</dbReference>